<comment type="caution">
    <text evidence="1">The sequence shown here is derived from an EMBL/GenBank/DDBJ whole genome shotgun (WGS) entry which is preliminary data.</text>
</comment>
<sequence>MYLKERKKYLSCGLFWGYQATYKELKRRRECRIYLIPWIGYQATYKELKLLPYTVVVWVIDLIQPRAIDAGPGEG</sequence>
<accession>A0A235B1W0</accession>
<dbReference type="Proteomes" id="UP000215459">
    <property type="component" value="Unassembled WGS sequence"/>
</dbReference>
<dbReference type="AlphaFoldDB" id="A0A235B1W0"/>
<gene>
    <name evidence="1" type="ORF">CHM34_17275</name>
</gene>
<protein>
    <submittedName>
        <fullName evidence="1">Uncharacterized protein</fullName>
    </submittedName>
</protein>
<evidence type="ECO:0000313" key="2">
    <source>
        <dbReference type="Proteomes" id="UP000215459"/>
    </source>
</evidence>
<organism evidence="1 2">
    <name type="scientific">Paludifilum halophilum</name>
    <dbReference type="NCBI Taxonomy" id="1642702"/>
    <lineage>
        <taxon>Bacteria</taxon>
        <taxon>Bacillati</taxon>
        <taxon>Bacillota</taxon>
        <taxon>Bacilli</taxon>
        <taxon>Bacillales</taxon>
        <taxon>Thermoactinomycetaceae</taxon>
        <taxon>Paludifilum</taxon>
    </lineage>
</organism>
<proteinExistence type="predicted"/>
<reference evidence="1 2" key="1">
    <citation type="submission" date="2017-07" db="EMBL/GenBank/DDBJ databases">
        <title>The genome sequence of Paludifilum halophilum highlights mechanisms for microbial adaptation to high salt environemnts.</title>
        <authorList>
            <person name="Belbahri L."/>
        </authorList>
    </citation>
    <scope>NUCLEOTIDE SEQUENCE [LARGE SCALE GENOMIC DNA]</scope>
    <source>
        <strain evidence="1 2">DSM 102817</strain>
    </source>
</reference>
<dbReference type="RefSeq" id="WP_094265867.1">
    <property type="nucleotide sequence ID" value="NZ_NOWF01000015.1"/>
</dbReference>
<keyword evidence="2" id="KW-1185">Reference proteome</keyword>
<dbReference type="EMBL" id="NOWF01000015">
    <property type="protein sequence ID" value="OYD06211.1"/>
    <property type="molecule type" value="Genomic_DNA"/>
</dbReference>
<evidence type="ECO:0000313" key="1">
    <source>
        <dbReference type="EMBL" id="OYD06211.1"/>
    </source>
</evidence>
<name>A0A235B1W0_9BACL</name>